<evidence type="ECO:0000256" key="7">
    <source>
        <dbReference type="ARBA" id="ARBA00023306"/>
    </source>
</evidence>
<evidence type="ECO:0000256" key="8">
    <source>
        <dbReference type="ARBA" id="ARBA00023328"/>
    </source>
</evidence>
<evidence type="ECO:0000313" key="13">
    <source>
        <dbReference type="Proteomes" id="UP000799118"/>
    </source>
</evidence>
<gene>
    <name evidence="12" type="ORF">BT96DRAFT_876050</name>
</gene>
<evidence type="ECO:0000256" key="4">
    <source>
        <dbReference type="ARBA" id="ARBA00022776"/>
    </source>
</evidence>
<dbReference type="Gene3D" id="3.30.457.50">
    <property type="entry name" value="Chromosome segregation protein Spc25"/>
    <property type="match status" value="1"/>
</dbReference>
<dbReference type="PANTHER" id="PTHR14281:SF0">
    <property type="entry name" value="KINETOCHORE PROTEIN SPC25"/>
    <property type="match status" value="1"/>
</dbReference>
<dbReference type="CDD" id="cd23784">
    <property type="entry name" value="RWD_Spc25"/>
    <property type="match status" value="1"/>
</dbReference>
<keyword evidence="13" id="KW-1185">Reference proteome</keyword>
<dbReference type="GO" id="GO:0031262">
    <property type="term" value="C:Ndc80 complex"/>
    <property type="evidence" value="ECO:0007669"/>
    <property type="project" value="InterPro"/>
</dbReference>
<keyword evidence="7 9" id="KW-0131">Cell cycle</keyword>
<keyword evidence="9" id="KW-0539">Nucleus</keyword>
<dbReference type="EMBL" id="ML769404">
    <property type="protein sequence ID" value="KAE9406156.1"/>
    <property type="molecule type" value="Genomic_DNA"/>
</dbReference>
<name>A0A6A4I6F3_9AGAR</name>
<accession>A0A6A4I6F3</accession>
<evidence type="ECO:0000256" key="2">
    <source>
        <dbReference type="ARBA" id="ARBA00022454"/>
    </source>
</evidence>
<evidence type="ECO:0000259" key="11">
    <source>
        <dbReference type="Pfam" id="PF08234"/>
    </source>
</evidence>
<reference evidence="12" key="1">
    <citation type="journal article" date="2019" name="Environ. Microbiol.">
        <title>Fungal ecological strategies reflected in gene transcription - a case study of two litter decomposers.</title>
        <authorList>
            <person name="Barbi F."/>
            <person name="Kohler A."/>
            <person name="Barry K."/>
            <person name="Baskaran P."/>
            <person name="Daum C."/>
            <person name="Fauchery L."/>
            <person name="Ihrmark K."/>
            <person name="Kuo A."/>
            <person name="LaButti K."/>
            <person name="Lipzen A."/>
            <person name="Morin E."/>
            <person name="Grigoriev I.V."/>
            <person name="Henrissat B."/>
            <person name="Lindahl B."/>
            <person name="Martin F."/>
        </authorList>
    </citation>
    <scope>NUCLEOTIDE SEQUENCE</scope>
    <source>
        <strain evidence="12">JB14</strain>
    </source>
</reference>
<evidence type="ECO:0000256" key="6">
    <source>
        <dbReference type="ARBA" id="ARBA00023054"/>
    </source>
</evidence>
<comment type="function">
    <text evidence="9">Acts as a component of the essential kinetochore-associated NDC80 complex, which is required for chromosome segregation and spindle checkpoint activity.</text>
</comment>
<dbReference type="InterPro" id="IPR013255">
    <property type="entry name" value="Spc25_C"/>
</dbReference>
<keyword evidence="6 10" id="KW-0175">Coiled coil</keyword>
<dbReference type="Pfam" id="PF08234">
    <property type="entry name" value="Spindle_Spc25"/>
    <property type="match status" value="1"/>
</dbReference>
<organism evidence="12 13">
    <name type="scientific">Gymnopus androsaceus JB14</name>
    <dbReference type="NCBI Taxonomy" id="1447944"/>
    <lineage>
        <taxon>Eukaryota</taxon>
        <taxon>Fungi</taxon>
        <taxon>Dikarya</taxon>
        <taxon>Basidiomycota</taxon>
        <taxon>Agaricomycotina</taxon>
        <taxon>Agaricomycetes</taxon>
        <taxon>Agaricomycetidae</taxon>
        <taxon>Agaricales</taxon>
        <taxon>Marasmiineae</taxon>
        <taxon>Omphalotaceae</taxon>
        <taxon>Gymnopus</taxon>
    </lineage>
</organism>
<dbReference type="PANTHER" id="PTHR14281">
    <property type="entry name" value="KINETOCHORE PROTEIN SPC25-RELATED"/>
    <property type="match status" value="1"/>
</dbReference>
<dbReference type="GO" id="GO:0005634">
    <property type="term" value="C:nucleus"/>
    <property type="evidence" value="ECO:0007669"/>
    <property type="project" value="UniProtKB-SubCell"/>
</dbReference>
<proteinExistence type="inferred from homology"/>
<evidence type="ECO:0000256" key="1">
    <source>
        <dbReference type="ARBA" id="ARBA00006379"/>
    </source>
</evidence>
<keyword evidence="8 9" id="KW-0137">Centromere</keyword>
<evidence type="ECO:0000256" key="10">
    <source>
        <dbReference type="SAM" id="Coils"/>
    </source>
</evidence>
<evidence type="ECO:0000256" key="5">
    <source>
        <dbReference type="ARBA" id="ARBA00022838"/>
    </source>
</evidence>
<protein>
    <recommendedName>
        <fullName evidence="9">Kinetochore protein SPC25</fullName>
    </recommendedName>
</protein>
<comment type="subcellular location">
    <subcellularLocation>
        <location evidence="9">Nucleus</location>
    </subcellularLocation>
    <subcellularLocation>
        <location evidence="9">Chromosome</location>
        <location evidence="9">Centromere</location>
        <location evidence="9">Kinetochore</location>
    </subcellularLocation>
</comment>
<comment type="subunit">
    <text evidence="9">Component of the NDC80 complex.</text>
</comment>
<evidence type="ECO:0000256" key="3">
    <source>
        <dbReference type="ARBA" id="ARBA00022618"/>
    </source>
</evidence>
<dbReference type="Proteomes" id="UP000799118">
    <property type="component" value="Unassembled WGS sequence"/>
</dbReference>
<keyword evidence="5 9" id="KW-0995">Kinetochore</keyword>
<evidence type="ECO:0000313" key="12">
    <source>
        <dbReference type="EMBL" id="KAE9406156.1"/>
    </source>
</evidence>
<keyword evidence="4 9" id="KW-0498">Mitosis</keyword>
<evidence type="ECO:0000256" key="9">
    <source>
        <dbReference type="RuleBase" id="RU367150"/>
    </source>
</evidence>
<keyword evidence="3 9" id="KW-0132">Cell division</keyword>
<dbReference type="GO" id="GO:0007059">
    <property type="term" value="P:chromosome segregation"/>
    <property type="evidence" value="ECO:0007669"/>
    <property type="project" value="InterPro"/>
</dbReference>
<comment type="similarity">
    <text evidence="1 9">Belongs to the SPC25 family.</text>
</comment>
<dbReference type="AlphaFoldDB" id="A0A6A4I6F3"/>
<dbReference type="InterPro" id="IPR045143">
    <property type="entry name" value="Spc25"/>
</dbReference>
<feature type="domain" description="Chromosome segregation protein Spc25 C-terminal" evidence="11">
    <location>
        <begin position="173"/>
        <end position="241"/>
    </location>
</feature>
<feature type="coiled-coil region" evidence="10">
    <location>
        <begin position="49"/>
        <end position="111"/>
    </location>
</feature>
<keyword evidence="2 9" id="KW-0158">Chromosome</keyword>
<sequence length="253" mass="28917">MAYAHRGFHFDLKATLSNPNPHIDLRVPIYEESSQNFLNAVNNYKNRSIAAITDKRAKDAAEIKKLNEKTQRVEAETNKCKVQELELMTTLDKEQAERKDAEIMVATFKRQIASLHERSTTLQAQIDEYRSLNASLKKDKGKERSTLAVHASQVNPELQAFENLLACDVEGMEKEQLLIRFKRLDLSDPNREFGFILDVSSDSYKVMKTSPPLPSLPLLVDKLNATRDIFAFIIQIRQEFQRMVNGEEAMDAS</sequence>
<dbReference type="OrthoDB" id="4056921at2759"/>
<dbReference type="GO" id="GO:0051301">
    <property type="term" value="P:cell division"/>
    <property type="evidence" value="ECO:0007669"/>
    <property type="project" value="UniProtKB-UniRule"/>
</dbReference>